<dbReference type="AlphaFoldDB" id="A0A3E0IBP6"/>
<keyword evidence="2" id="KW-1185">Reference proteome</keyword>
<protein>
    <submittedName>
        <fullName evidence="1">Uncharacterized protein</fullName>
    </submittedName>
</protein>
<gene>
    <name evidence="1" type="ORF">C7448_101193</name>
</gene>
<comment type="caution">
    <text evidence="1">The sequence shown here is derived from an EMBL/GenBank/DDBJ whole genome shotgun (WGS) entry which is preliminary data.</text>
</comment>
<dbReference type="EMBL" id="QUNS01000001">
    <property type="protein sequence ID" value="REH56160.1"/>
    <property type="molecule type" value="Genomic_DNA"/>
</dbReference>
<reference evidence="1 2" key="1">
    <citation type="submission" date="2018-08" db="EMBL/GenBank/DDBJ databases">
        <title>Genomic Encyclopedia of Type Strains, Phase IV (KMG-IV): sequencing the most valuable type-strain genomes for metagenomic binning, comparative biology and taxonomic classification.</title>
        <authorList>
            <person name="Goeker M."/>
        </authorList>
    </citation>
    <scope>NUCLEOTIDE SEQUENCE [LARGE SCALE GENOMIC DNA]</scope>
    <source>
        <strain evidence="1 2">DSM 18841</strain>
    </source>
</reference>
<evidence type="ECO:0000313" key="2">
    <source>
        <dbReference type="Proteomes" id="UP000256884"/>
    </source>
</evidence>
<dbReference type="Proteomes" id="UP000256884">
    <property type="component" value="Unassembled WGS sequence"/>
</dbReference>
<name>A0A3E0IBP6_9FLAO</name>
<proteinExistence type="predicted"/>
<accession>A0A3E0IBP6</accession>
<sequence length="38" mass="4490">MVYFMFGSIKRKNTNNETIVFAPGLTIEKMEKLRVKRV</sequence>
<evidence type="ECO:0000313" key="1">
    <source>
        <dbReference type="EMBL" id="REH56160.1"/>
    </source>
</evidence>
<organism evidence="1 2">
    <name type="scientific">Tenacibaculum gallaicum</name>
    <dbReference type="NCBI Taxonomy" id="561505"/>
    <lineage>
        <taxon>Bacteria</taxon>
        <taxon>Pseudomonadati</taxon>
        <taxon>Bacteroidota</taxon>
        <taxon>Flavobacteriia</taxon>
        <taxon>Flavobacteriales</taxon>
        <taxon>Flavobacteriaceae</taxon>
        <taxon>Tenacibaculum</taxon>
    </lineage>
</organism>